<evidence type="ECO:0000256" key="3">
    <source>
        <dbReference type="SAM" id="Phobius"/>
    </source>
</evidence>
<keyword evidence="3" id="KW-0812">Transmembrane</keyword>
<evidence type="ECO:0000313" key="4">
    <source>
        <dbReference type="EMBL" id="BBO24730.1"/>
    </source>
</evidence>
<dbReference type="Proteomes" id="UP000662873">
    <property type="component" value="Chromosome"/>
</dbReference>
<proteinExistence type="predicted"/>
<keyword evidence="3" id="KW-0472">Membrane</keyword>
<evidence type="ECO:0000313" key="5">
    <source>
        <dbReference type="Proteomes" id="UP000662873"/>
    </source>
</evidence>
<feature type="region of interest" description="Disordered" evidence="2">
    <location>
        <begin position="1"/>
        <end position="45"/>
    </location>
</feature>
<sequence length="213" mass="22862">MAPNEDKTSSSEQVAEEQGAVAKPEAPAEKPKAPEAPKSGGPPISERTRTIVVGVLAALFLIFALVQTVSLNSARNDLAEARTLHSTAQAELKQESQRQQALFTATSLAWGLKPAYGVLGRVPEVNNRTLQTLCEEMVQDKRFRLIAFLDGSHNVLASTNLALINTPYPGVTPLRASLEVRDDFLEVQAPIASGNTLLGTVVLQIDAKELRGP</sequence>
<dbReference type="AlphaFoldDB" id="A0A809RB96"/>
<gene>
    <name evidence="4" type="ORF">NPRO_23250</name>
</gene>
<dbReference type="KEGG" id="npy:NPRO_23250"/>
<dbReference type="EMBL" id="AP021858">
    <property type="protein sequence ID" value="BBO24730.1"/>
    <property type="molecule type" value="Genomic_DNA"/>
</dbReference>
<keyword evidence="3" id="KW-1133">Transmembrane helix</keyword>
<name>A0A809RB96_9BACT</name>
<protein>
    <submittedName>
        <fullName evidence="4">Uncharacterized protein</fullName>
    </submittedName>
</protein>
<keyword evidence="1" id="KW-0175">Coiled coil</keyword>
<feature type="compositionally biased region" description="Basic and acidic residues" evidence="2">
    <location>
        <begin position="26"/>
        <end position="35"/>
    </location>
</feature>
<evidence type="ECO:0000256" key="1">
    <source>
        <dbReference type="SAM" id="Coils"/>
    </source>
</evidence>
<reference evidence="4" key="1">
    <citation type="journal article" name="DNA Res.">
        <title>The physiological potential of anammox bacteria as revealed by their core genome structure.</title>
        <authorList>
            <person name="Okubo T."/>
            <person name="Toyoda A."/>
            <person name="Fukuhara K."/>
            <person name="Uchiyama I."/>
            <person name="Harigaya Y."/>
            <person name="Kuroiwa M."/>
            <person name="Suzuki T."/>
            <person name="Murakami Y."/>
            <person name="Suwa Y."/>
            <person name="Takami H."/>
        </authorList>
    </citation>
    <scope>NUCLEOTIDE SEQUENCE</scope>
    <source>
        <strain evidence="4">317325-2</strain>
    </source>
</reference>
<organism evidence="4 5">
    <name type="scientific">Candidatus Nitrosymbiomonas proteolyticus</name>
    <dbReference type="NCBI Taxonomy" id="2608984"/>
    <lineage>
        <taxon>Bacteria</taxon>
        <taxon>Bacillati</taxon>
        <taxon>Armatimonadota</taxon>
        <taxon>Armatimonadota incertae sedis</taxon>
        <taxon>Candidatus Nitrosymbiomonas</taxon>
    </lineage>
</organism>
<feature type="coiled-coil region" evidence="1">
    <location>
        <begin position="71"/>
        <end position="98"/>
    </location>
</feature>
<evidence type="ECO:0000256" key="2">
    <source>
        <dbReference type="SAM" id="MobiDB-lite"/>
    </source>
</evidence>
<feature type="transmembrane region" description="Helical" evidence="3">
    <location>
        <begin position="51"/>
        <end position="72"/>
    </location>
</feature>
<accession>A0A809RB96</accession>